<protein>
    <recommendedName>
        <fullName evidence="3">beta-N-acetylhexosaminidase</fullName>
        <ecNumber evidence="3">3.2.1.52</ecNumber>
    </recommendedName>
</protein>
<accession>A0A1G2R8P5</accession>
<dbReference type="InterPro" id="IPR036962">
    <property type="entry name" value="Glyco_hydro_3_N_sf"/>
</dbReference>
<evidence type="ECO:0000256" key="5">
    <source>
        <dbReference type="ARBA" id="ARBA00023295"/>
    </source>
</evidence>
<dbReference type="GO" id="GO:0005975">
    <property type="term" value="P:carbohydrate metabolic process"/>
    <property type="evidence" value="ECO:0007669"/>
    <property type="project" value="InterPro"/>
</dbReference>
<dbReference type="SUPFAM" id="SSF51445">
    <property type="entry name" value="(Trans)glycosidases"/>
    <property type="match status" value="1"/>
</dbReference>
<reference evidence="7 8" key="1">
    <citation type="journal article" date="2016" name="Nat. Commun.">
        <title>Thousands of microbial genomes shed light on interconnected biogeochemical processes in an aquifer system.</title>
        <authorList>
            <person name="Anantharaman K."/>
            <person name="Brown C.T."/>
            <person name="Hug L.A."/>
            <person name="Sharon I."/>
            <person name="Castelle C.J."/>
            <person name="Probst A.J."/>
            <person name="Thomas B.C."/>
            <person name="Singh A."/>
            <person name="Wilkins M.J."/>
            <person name="Karaoz U."/>
            <person name="Brodie E.L."/>
            <person name="Williams K.H."/>
            <person name="Hubbard S.S."/>
            <person name="Banfield J.F."/>
        </authorList>
    </citation>
    <scope>NUCLEOTIDE SEQUENCE [LARGE SCALE GENOMIC DNA]</scope>
</reference>
<evidence type="ECO:0000256" key="4">
    <source>
        <dbReference type="ARBA" id="ARBA00022801"/>
    </source>
</evidence>
<name>A0A1G2R8P5_9BACT</name>
<dbReference type="Pfam" id="PF00933">
    <property type="entry name" value="Glyco_hydro_3"/>
    <property type="match status" value="1"/>
</dbReference>
<comment type="catalytic activity">
    <reaction evidence="1">
        <text>Hydrolysis of terminal non-reducing N-acetyl-D-hexosamine residues in N-acetyl-beta-D-hexosaminides.</text>
        <dbReference type="EC" id="3.2.1.52"/>
    </reaction>
</comment>
<evidence type="ECO:0000313" key="7">
    <source>
        <dbReference type="EMBL" id="OHA68642.1"/>
    </source>
</evidence>
<dbReference type="PANTHER" id="PTHR30480:SF13">
    <property type="entry name" value="BETA-HEXOSAMINIDASE"/>
    <property type="match status" value="1"/>
</dbReference>
<keyword evidence="5" id="KW-0326">Glycosidase</keyword>
<dbReference type="InterPro" id="IPR001764">
    <property type="entry name" value="Glyco_hydro_3_N"/>
</dbReference>
<dbReference type="InterPro" id="IPR050226">
    <property type="entry name" value="NagZ_Beta-hexosaminidase"/>
</dbReference>
<evidence type="ECO:0000256" key="2">
    <source>
        <dbReference type="ARBA" id="ARBA00005336"/>
    </source>
</evidence>
<evidence type="ECO:0000256" key="3">
    <source>
        <dbReference type="ARBA" id="ARBA00012663"/>
    </source>
</evidence>
<comment type="similarity">
    <text evidence="2">Belongs to the glycosyl hydrolase 3 family.</text>
</comment>
<organism evidence="7 8">
    <name type="scientific">Candidatus Wildermuthbacteria bacterium RIFCSPHIGHO2_02_FULL_48_16</name>
    <dbReference type="NCBI Taxonomy" id="1802453"/>
    <lineage>
        <taxon>Bacteria</taxon>
        <taxon>Candidatus Wildermuthiibacteriota</taxon>
    </lineage>
</organism>
<dbReference type="EC" id="3.2.1.52" evidence="3"/>
<dbReference type="GO" id="GO:0009254">
    <property type="term" value="P:peptidoglycan turnover"/>
    <property type="evidence" value="ECO:0007669"/>
    <property type="project" value="TreeGrafter"/>
</dbReference>
<feature type="domain" description="Glycoside hydrolase family 3 N-terminal" evidence="6">
    <location>
        <begin position="41"/>
        <end position="348"/>
    </location>
</feature>
<dbReference type="Gene3D" id="3.20.20.300">
    <property type="entry name" value="Glycoside hydrolase, family 3, N-terminal domain"/>
    <property type="match status" value="1"/>
</dbReference>
<dbReference type="PANTHER" id="PTHR30480">
    <property type="entry name" value="BETA-HEXOSAMINIDASE-RELATED"/>
    <property type="match status" value="1"/>
</dbReference>
<dbReference type="GO" id="GO:0004563">
    <property type="term" value="F:beta-N-acetylhexosaminidase activity"/>
    <property type="evidence" value="ECO:0007669"/>
    <property type="project" value="UniProtKB-EC"/>
</dbReference>
<proteinExistence type="inferred from homology"/>
<dbReference type="AlphaFoldDB" id="A0A1G2R8P5"/>
<dbReference type="InterPro" id="IPR017853">
    <property type="entry name" value="GH"/>
</dbReference>
<gene>
    <name evidence="7" type="ORF">A3J68_02190</name>
</gene>
<keyword evidence="4" id="KW-0378">Hydrolase</keyword>
<dbReference type="EMBL" id="MHTY01000019">
    <property type="protein sequence ID" value="OHA68642.1"/>
    <property type="molecule type" value="Genomic_DNA"/>
</dbReference>
<evidence type="ECO:0000256" key="1">
    <source>
        <dbReference type="ARBA" id="ARBA00001231"/>
    </source>
</evidence>
<comment type="caution">
    <text evidence="7">The sequence shown here is derived from an EMBL/GenBank/DDBJ whole genome shotgun (WGS) entry which is preliminary data.</text>
</comment>
<evidence type="ECO:0000313" key="8">
    <source>
        <dbReference type="Proteomes" id="UP000178529"/>
    </source>
</evidence>
<dbReference type="Proteomes" id="UP000178529">
    <property type="component" value="Unassembled WGS sequence"/>
</dbReference>
<evidence type="ECO:0000259" key="6">
    <source>
        <dbReference type="Pfam" id="PF00933"/>
    </source>
</evidence>
<sequence>MKQKILIALSVLFLAGLVIFLYSGRSTPEEREPAVSWKKHFGQLFLIGFEGKEVTPELASLMAEIRPGGVLLLQRNIENKEQVQKLVEDLQELSLQNTGFRLFVAVDQEGGPVSRISFAEDTSQSQLQDFFQAFLVGSQRGKELKEMGVNMNLAPVLDSNNKEDFVFERTFQTARDASLQLAKGLVQGHQLQNVISVPKHFPGYDGIPFNPEEDVIPVVPSLPNTTIFENVFQELGLPFVLLSHVQYQDFDEENAFPFSQKGVQLAKEKLGENILVMSDDILSQAFLKKFSYEEIGRKALGAGVNIMIAAGYPDAKVVSEFYQASFRVVEENEELQKRAAEASQRIVELKLDVVHNAFILK</sequence>